<evidence type="ECO:0000256" key="7">
    <source>
        <dbReference type="SAM" id="MobiDB-lite"/>
    </source>
</evidence>
<name>A0A1B6EBV7_9HEMI</name>
<dbReference type="InterPro" id="IPR028745">
    <property type="entry name" value="AKAP9/Pericentrin"/>
</dbReference>
<evidence type="ECO:0000256" key="6">
    <source>
        <dbReference type="SAM" id="Coils"/>
    </source>
</evidence>
<feature type="region of interest" description="Disordered" evidence="7">
    <location>
        <begin position="13"/>
        <end position="43"/>
    </location>
</feature>
<dbReference type="PANTHER" id="PTHR44981:SF2">
    <property type="entry name" value="PERICENTRIN-LIKE PROTEIN, ISOFORM F"/>
    <property type="match status" value="1"/>
</dbReference>
<keyword evidence="2" id="KW-0963">Cytoplasm</keyword>
<keyword evidence="5" id="KW-0206">Cytoskeleton</keyword>
<feature type="domain" description="Pericentrin/AKAP-450 centrosomal targeting" evidence="8">
    <location>
        <begin position="202"/>
        <end position="276"/>
    </location>
</feature>
<dbReference type="Pfam" id="PF10495">
    <property type="entry name" value="PACT_coil_coil"/>
    <property type="match status" value="1"/>
</dbReference>
<keyword evidence="4 6" id="KW-0175">Coiled coil</keyword>
<organism evidence="9">
    <name type="scientific">Clastoptera arizonana</name>
    <name type="common">Arizona spittle bug</name>
    <dbReference type="NCBI Taxonomy" id="38151"/>
    <lineage>
        <taxon>Eukaryota</taxon>
        <taxon>Metazoa</taxon>
        <taxon>Ecdysozoa</taxon>
        <taxon>Arthropoda</taxon>
        <taxon>Hexapoda</taxon>
        <taxon>Insecta</taxon>
        <taxon>Pterygota</taxon>
        <taxon>Neoptera</taxon>
        <taxon>Paraneoptera</taxon>
        <taxon>Hemiptera</taxon>
        <taxon>Auchenorrhyncha</taxon>
        <taxon>Cercopoidea</taxon>
        <taxon>Clastopteridae</taxon>
        <taxon>Clastoptera</taxon>
    </lineage>
</organism>
<evidence type="ECO:0000256" key="5">
    <source>
        <dbReference type="ARBA" id="ARBA00023212"/>
    </source>
</evidence>
<evidence type="ECO:0000256" key="2">
    <source>
        <dbReference type="ARBA" id="ARBA00022490"/>
    </source>
</evidence>
<dbReference type="GO" id="GO:0005737">
    <property type="term" value="C:cytoplasm"/>
    <property type="evidence" value="ECO:0007669"/>
    <property type="project" value="UniProtKB-ARBA"/>
</dbReference>
<evidence type="ECO:0000313" key="9">
    <source>
        <dbReference type="EMBL" id="JAS35377.1"/>
    </source>
</evidence>
<evidence type="ECO:0000259" key="8">
    <source>
        <dbReference type="Pfam" id="PF10495"/>
    </source>
</evidence>
<gene>
    <name evidence="9" type="ORF">g.39783</name>
</gene>
<evidence type="ECO:0000256" key="1">
    <source>
        <dbReference type="ARBA" id="ARBA00004300"/>
    </source>
</evidence>
<dbReference type="EMBL" id="GEDC01001921">
    <property type="protein sequence ID" value="JAS35377.1"/>
    <property type="molecule type" value="Transcribed_RNA"/>
</dbReference>
<reference evidence="9" key="1">
    <citation type="submission" date="2015-12" db="EMBL/GenBank/DDBJ databases">
        <title>De novo transcriptome assembly of four potential Pierce s Disease insect vectors from Arizona vineyards.</title>
        <authorList>
            <person name="Tassone E.E."/>
        </authorList>
    </citation>
    <scope>NUCLEOTIDE SEQUENCE</scope>
</reference>
<evidence type="ECO:0000256" key="4">
    <source>
        <dbReference type="ARBA" id="ARBA00023054"/>
    </source>
</evidence>
<dbReference type="PANTHER" id="PTHR44981">
    <property type="entry name" value="PERICENTRIN-LIKE PROTEIN, ISOFORM F"/>
    <property type="match status" value="1"/>
</dbReference>
<feature type="non-terminal residue" evidence="9">
    <location>
        <position position="1"/>
    </location>
</feature>
<feature type="coiled-coil region" evidence="6">
    <location>
        <begin position="57"/>
        <end position="139"/>
    </location>
</feature>
<dbReference type="GO" id="GO:0005813">
    <property type="term" value="C:centrosome"/>
    <property type="evidence" value="ECO:0007669"/>
    <property type="project" value="UniProtKB-SubCell"/>
</dbReference>
<dbReference type="GO" id="GO:0060090">
    <property type="term" value="F:molecular adaptor activity"/>
    <property type="evidence" value="ECO:0007669"/>
    <property type="project" value="InterPro"/>
</dbReference>
<keyword evidence="3" id="KW-0597">Phosphoprotein</keyword>
<proteinExistence type="predicted"/>
<sequence length="359" mass="41479">QEKLDEMMLELDHSVQKQKTMTDKISAMEDQERSRSKRSKAALQKSQNALEQCLAVKDSVQKENSMLKLQLKQTQLQLQTLASETPLRLKLSEANATVQKLIAEKEKLNSEYRHLKEQNELLRNSLIELKCENDELRKQISGKPKIMVTDGQLEDIDAKYASERAAWHKEKEALQNALDQATRHSPVALSDFDADLHHILNRYLRAESYRKSLAWQKQYFLIVLAGYIEEEKDTVEKLKKCIVPKRTKFSSPSHPNKFKIVALTRIAVARMQYLVSHRKNSRQATYKTLQSALRNARSHSNQKYVPSNQRHPVLQTPDVVTPRRRPLADPGTPGYVSEYLEHFNKMQNRIKLALANNNT</sequence>
<dbReference type="AlphaFoldDB" id="A0A1B6EBV7"/>
<feature type="compositionally biased region" description="Basic and acidic residues" evidence="7">
    <location>
        <begin position="13"/>
        <end position="34"/>
    </location>
</feature>
<comment type="subcellular location">
    <subcellularLocation>
        <location evidence="1">Cytoplasm</location>
        <location evidence="1">Cytoskeleton</location>
        <location evidence="1">Microtubule organizing center</location>
        <location evidence="1">Centrosome</location>
    </subcellularLocation>
</comment>
<dbReference type="GO" id="GO:0007165">
    <property type="term" value="P:signal transduction"/>
    <property type="evidence" value="ECO:0007669"/>
    <property type="project" value="InterPro"/>
</dbReference>
<protein>
    <recommendedName>
        <fullName evidence="8">Pericentrin/AKAP-450 centrosomal targeting domain-containing protein</fullName>
    </recommendedName>
</protein>
<accession>A0A1B6EBV7</accession>
<evidence type="ECO:0000256" key="3">
    <source>
        <dbReference type="ARBA" id="ARBA00022553"/>
    </source>
</evidence>
<dbReference type="InterPro" id="IPR019528">
    <property type="entry name" value="PACT_domain"/>
</dbReference>